<dbReference type="InterPro" id="IPR036526">
    <property type="entry name" value="C-N_Hydrolase_sf"/>
</dbReference>
<dbReference type="PANTHER" id="PTHR23088:SF27">
    <property type="entry name" value="DEAMINATED GLUTATHIONE AMIDASE"/>
    <property type="match status" value="1"/>
</dbReference>
<name>G7V638_THELD</name>
<accession>G7V638</accession>
<dbReference type="Gene3D" id="3.60.110.10">
    <property type="entry name" value="Carbon-nitrogen hydrolase"/>
    <property type="match status" value="1"/>
</dbReference>
<reference evidence="3" key="1">
    <citation type="submission" date="2011-10" db="EMBL/GenBank/DDBJ databases">
        <title>The complete genome of chromosome of Thermovirga lienii DSM 17291.</title>
        <authorList>
            <consortium name="US DOE Joint Genome Institute (JGI-PGF)"/>
            <person name="Lucas S."/>
            <person name="Copeland A."/>
            <person name="Lapidus A."/>
            <person name="Glavina del Rio T."/>
            <person name="Dalin E."/>
            <person name="Tice H."/>
            <person name="Bruce D."/>
            <person name="Goodwin L."/>
            <person name="Pitluck S."/>
            <person name="Peters L."/>
            <person name="Mikhailova N."/>
            <person name="Saunders E."/>
            <person name="Kyrpides N."/>
            <person name="Mavromatis K."/>
            <person name="Ivanova N."/>
            <person name="Last F.I."/>
            <person name="Brettin T."/>
            <person name="Detter J.C."/>
            <person name="Han C."/>
            <person name="Larimer F."/>
            <person name="Land M."/>
            <person name="Hauser L."/>
            <person name="Markowitz V."/>
            <person name="Cheng J.-F."/>
            <person name="Hugenholtz P."/>
            <person name="Woyke T."/>
            <person name="Wu D."/>
            <person name="Spring S."/>
            <person name="Schroeder M."/>
            <person name="Brambilla E.-M."/>
            <person name="Klenk H.-P."/>
            <person name="Eisen J.A."/>
        </authorList>
    </citation>
    <scope>NUCLEOTIDE SEQUENCE [LARGE SCALE GENOMIC DNA]</scope>
    <source>
        <strain evidence="3">ATCC BAA-1197 / DSM 17291 / Cas60314</strain>
    </source>
</reference>
<keyword evidence="2" id="KW-0808">Transferase</keyword>
<evidence type="ECO:0000313" key="2">
    <source>
        <dbReference type="EMBL" id="AER67025.1"/>
    </source>
</evidence>
<keyword evidence="2" id="KW-0012">Acyltransferase</keyword>
<feature type="domain" description="CN hydrolase" evidence="1">
    <location>
        <begin position="1"/>
        <end position="233"/>
    </location>
</feature>
<sequence length="258" mass="28947">MSIVQLAVSHGDPEKNIRMVINTLESALKRRCDVVVLPELWNATYPVTDPRILVKDNSHVLDTIGRLAKRHKAWIVAGSMAIATKRGNRNRCYVYSPDGDRVFYDKIHLYPGMKEPNLFSGGSSLGIVPIAGILCGVMICFDMEFPEVPRALGEKGAVVFFVPGAWRREHIRLWRTLLIARAIENQVFVVGVNRCDKGKNFSFGGQSMIIDPFGDVLVHLGENQTIESVSLDLSLVDEARRKNSIVSSKRPALYRKWK</sequence>
<dbReference type="SUPFAM" id="SSF56317">
    <property type="entry name" value="Carbon-nitrogen hydrolase"/>
    <property type="match status" value="1"/>
</dbReference>
<dbReference type="HOGENOM" id="CLU_030130_3_1_0"/>
<evidence type="ECO:0000313" key="3">
    <source>
        <dbReference type="Proteomes" id="UP000005868"/>
    </source>
</evidence>
<evidence type="ECO:0000259" key="1">
    <source>
        <dbReference type="PROSITE" id="PS50263"/>
    </source>
</evidence>
<dbReference type="PROSITE" id="PS50263">
    <property type="entry name" value="CN_HYDROLASE"/>
    <property type="match status" value="1"/>
</dbReference>
<dbReference type="GO" id="GO:0016746">
    <property type="term" value="F:acyltransferase activity"/>
    <property type="evidence" value="ECO:0007669"/>
    <property type="project" value="UniProtKB-KW"/>
</dbReference>
<dbReference type="InterPro" id="IPR003010">
    <property type="entry name" value="C-N_Hydrolase"/>
</dbReference>
<proteinExistence type="predicted"/>
<dbReference type="Proteomes" id="UP000005868">
    <property type="component" value="Chromosome"/>
</dbReference>
<organism evidence="2 3">
    <name type="scientific">Thermovirga lienii (strain ATCC BAA-1197 / DSM 17291 / Cas60314)</name>
    <dbReference type="NCBI Taxonomy" id="580340"/>
    <lineage>
        <taxon>Bacteria</taxon>
        <taxon>Thermotogati</taxon>
        <taxon>Synergistota</taxon>
        <taxon>Synergistia</taxon>
        <taxon>Synergistales</taxon>
        <taxon>Thermovirgaceae</taxon>
        <taxon>Thermovirga</taxon>
    </lineage>
</organism>
<keyword evidence="3" id="KW-1185">Reference proteome</keyword>
<keyword evidence="2" id="KW-0449">Lipoprotein</keyword>
<dbReference type="AlphaFoldDB" id="G7V638"/>
<dbReference type="PANTHER" id="PTHR23088">
    <property type="entry name" value="NITRILASE-RELATED"/>
    <property type="match status" value="1"/>
</dbReference>
<dbReference type="STRING" id="580340.Tlie_1295"/>
<protein>
    <submittedName>
        <fullName evidence="2">Nitrilase/cyanide hydratase and apolipoprotein N-acyltransferase</fullName>
    </submittedName>
</protein>
<dbReference type="Pfam" id="PF00795">
    <property type="entry name" value="CN_hydrolase"/>
    <property type="match status" value="1"/>
</dbReference>
<dbReference type="eggNOG" id="COG0388">
    <property type="taxonomic scope" value="Bacteria"/>
</dbReference>
<dbReference type="KEGG" id="tli:Tlie_1295"/>
<dbReference type="EMBL" id="CP003096">
    <property type="protein sequence ID" value="AER67025.1"/>
    <property type="molecule type" value="Genomic_DNA"/>
</dbReference>
<gene>
    <name evidence="2" type="ordered locus">Tlie_1295</name>
</gene>
<reference evidence="2 3" key="2">
    <citation type="journal article" date="2012" name="Stand. Genomic Sci.">
        <title>Genome sequence of the moderately thermophilic, amino-acid-degrading and sulfur-reducing bacterium Thermovirga lienii type strain (Cas60314(T)).</title>
        <authorList>
            <person name="Goker M."/>
            <person name="Saunders E."/>
            <person name="Lapidus A."/>
            <person name="Nolan M."/>
            <person name="Lucas S."/>
            <person name="Hammon N."/>
            <person name="Deshpande S."/>
            <person name="Cheng J.F."/>
            <person name="Han C."/>
            <person name="Tapia R."/>
            <person name="Goodwin L.A."/>
            <person name="Pitluck S."/>
            <person name="Liolios K."/>
            <person name="Mavromatis K."/>
            <person name="Pagani I."/>
            <person name="Ivanova N."/>
            <person name="Mikhailova N."/>
            <person name="Pati A."/>
            <person name="Chen A."/>
            <person name="Palaniappan K."/>
            <person name="Land M."/>
            <person name="Chang Y.J."/>
            <person name="Jeffries C.D."/>
            <person name="Brambilla E.M."/>
            <person name="Rohde M."/>
            <person name="Spring S."/>
            <person name="Detter J.C."/>
            <person name="Woyke T."/>
            <person name="Bristow J."/>
            <person name="Eisen J.A."/>
            <person name="Markowitz V."/>
            <person name="Hugenholtz P."/>
            <person name="Kyrpides N.C."/>
            <person name="Klenk H.P."/>
        </authorList>
    </citation>
    <scope>NUCLEOTIDE SEQUENCE [LARGE SCALE GENOMIC DNA]</scope>
    <source>
        <strain evidence="3">ATCC BAA-1197 / DSM 17291 / Cas60314</strain>
    </source>
</reference>